<evidence type="ECO:0000313" key="2">
    <source>
        <dbReference type="Proteomes" id="UP000015893"/>
    </source>
</evidence>
<dbReference type="EMBL" id="AUSI01000034">
    <property type="protein sequence ID" value="EQK94564.1"/>
    <property type="molecule type" value="Genomic_DNA"/>
</dbReference>
<reference evidence="1 2" key="1">
    <citation type="journal article" date="2013" name="Genome Announc.">
        <title>Multiple genome sequences of Helicobacter pylori strains of diverse disease and antibiotic resistance backgrounds from Malaysia.</title>
        <authorList>
            <person name="Rehvathy V."/>
            <person name="Tan M.H."/>
            <person name="Gunaletchumy S.P."/>
            <person name="Teh X."/>
            <person name="Wang S."/>
            <person name="Baybayan P."/>
            <person name="Singh S."/>
            <person name="Ashby M."/>
            <person name="Kaakoush N.O."/>
            <person name="Mitchell H.M."/>
            <person name="Croft L.J."/>
            <person name="Goh K.L."/>
            <person name="Loke M.F."/>
            <person name="Vadivelu J."/>
        </authorList>
    </citation>
    <scope>NUCLEOTIDE SEQUENCE [LARGE SCALE GENOMIC DNA]</scope>
    <source>
        <strain evidence="1 2">UM037</strain>
    </source>
</reference>
<dbReference type="AlphaFoldDB" id="A0AB33Z624"/>
<accession>A0AB33Z624</accession>
<protein>
    <submittedName>
        <fullName evidence="1">Uncharacterized protein</fullName>
    </submittedName>
</protein>
<gene>
    <name evidence="1" type="ORF">N198_01380</name>
</gene>
<evidence type="ECO:0000313" key="1">
    <source>
        <dbReference type="EMBL" id="EQK94564.1"/>
    </source>
</evidence>
<dbReference type="RefSeq" id="WP_020948474.1">
    <property type="nucleotide sequence ID" value="NC_021217.3"/>
</dbReference>
<dbReference type="Proteomes" id="UP000015893">
    <property type="component" value="Unassembled WGS sequence"/>
</dbReference>
<name>A0AB33Z624_HELPX</name>
<proteinExistence type="predicted"/>
<comment type="caution">
    <text evidence="1">The sequence shown here is derived from an EMBL/GenBank/DDBJ whole genome shotgun (WGS) entry which is preliminary data.</text>
</comment>
<organism evidence="1 2">
    <name type="scientific">Helicobacter pylori UM037</name>
    <dbReference type="NCBI Taxonomy" id="1321939"/>
    <lineage>
        <taxon>Bacteria</taxon>
        <taxon>Pseudomonadati</taxon>
        <taxon>Campylobacterota</taxon>
        <taxon>Epsilonproteobacteria</taxon>
        <taxon>Campylobacterales</taxon>
        <taxon>Helicobacteraceae</taxon>
        <taxon>Helicobacter</taxon>
    </lineage>
</organism>
<sequence>MCQKSKQQFVKLALPKEINKSPTFKSDLFYIINIRFIDITSEIAIANARIRHSYPK</sequence>